<feature type="transmembrane region" description="Helical" evidence="1">
    <location>
        <begin position="423"/>
        <end position="443"/>
    </location>
</feature>
<keyword evidence="1" id="KW-1133">Transmembrane helix</keyword>
<evidence type="ECO:0000313" key="2">
    <source>
        <dbReference type="EMBL" id="CAA7264363.1"/>
    </source>
</evidence>
<comment type="caution">
    <text evidence="2">The sequence shown here is derived from an EMBL/GenBank/DDBJ whole genome shotgun (WGS) entry which is preliminary data.</text>
</comment>
<reference evidence="2 3" key="1">
    <citation type="submission" date="2020-01" db="EMBL/GenBank/DDBJ databases">
        <authorList>
            <person name="Gupta K D."/>
        </authorList>
    </citation>
    <scope>NUCLEOTIDE SEQUENCE [LARGE SCALE GENOMIC DNA]</scope>
</reference>
<evidence type="ECO:0000313" key="3">
    <source>
        <dbReference type="Proteomes" id="UP000467700"/>
    </source>
</evidence>
<gene>
    <name evidence="2" type="ORF">AAE3_LOCUS6512</name>
</gene>
<protein>
    <submittedName>
        <fullName evidence="2">Uncharacterized protein</fullName>
    </submittedName>
</protein>
<keyword evidence="1" id="KW-0472">Membrane</keyword>
<keyword evidence="1" id="KW-0812">Transmembrane</keyword>
<keyword evidence="3" id="KW-1185">Reference proteome</keyword>
<proteinExistence type="predicted"/>
<dbReference type="OrthoDB" id="2657661at2759"/>
<dbReference type="AlphaFoldDB" id="A0A8S0XJA6"/>
<evidence type="ECO:0000256" key="1">
    <source>
        <dbReference type="SAM" id="Phobius"/>
    </source>
</evidence>
<accession>A0A8S0XJA6</accession>
<dbReference type="EMBL" id="CACVBS010000044">
    <property type="protein sequence ID" value="CAA7264363.1"/>
    <property type="molecule type" value="Genomic_DNA"/>
</dbReference>
<organism evidence="2 3">
    <name type="scientific">Cyclocybe aegerita</name>
    <name type="common">Black poplar mushroom</name>
    <name type="synonym">Agrocybe aegerita</name>
    <dbReference type="NCBI Taxonomy" id="1973307"/>
    <lineage>
        <taxon>Eukaryota</taxon>
        <taxon>Fungi</taxon>
        <taxon>Dikarya</taxon>
        <taxon>Basidiomycota</taxon>
        <taxon>Agaricomycotina</taxon>
        <taxon>Agaricomycetes</taxon>
        <taxon>Agaricomycetidae</taxon>
        <taxon>Agaricales</taxon>
        <taxon>Agaricineae</taxon>
        <taxon>Bolbitiaceae</taxon>
        <taxon>Cyclocybe</taxon>
    </lineage>
</organism>
<dbReference type="Proteomes" id="UP000467700">
    <property type="component" value="Unassembled WGS sequence"/>
</dbReference>
<feature type="transmembrane region" description="Helical" evidence="1">
    <location>
        <begin position="321"/>
        <end position="342"/>
    </location>
</feature>
<sequence length="453" mass="51377">MVPVTPDATRRYEPKAAPDVVNKKPIPRLTRTFQSEMPSTGHGWSLFRHPEGACYFYHKGKNVFTDSDVNNTGIREEITAALDSIERYVRNQHILLPEGAPLVIDLDLQLDSEEPESIFYYYYVDHEAKAIFFLHPFDTSSLPAFEEAPRSTTELHRGNEIEAQYWYFVQLFPTSTKLSEEFLSKLADTCIYWLADVSTSPTSTTPYTPRAMSEILQLVGPMEKMKNSICPGSMAALARHMYMFAHTRFIHYHGEPHARLDRTATVHCTMLYQRTWLIRIISPFLFFGPDFHLRLLQDAWVDKIIHADVWVKITAKMQKEWIGLIAYSALMLACGVSFLTIPGVVPDGGDGPGRTMSQIVRLFSYLSTISSFTSTILGCLLHRHHQTSVSDAAPEAQQYLNDQENKYVGLELLAIQHSLPHAFLMWSVIFFLAAFSAFCFSSKEIASITAVAL</sequence>
<name>A0A8S0XJA6_CYCAE</name>
<feature type="transmembrane region" description="Helical" evidence="1">
    <location>
        <begin position="362"/>
        <end position="381"/>
    </location>
</feature>